<feature type="region of interest" description="Disordered" evidence="1">
    <location>
        <begin position="1"/>
        <end position="21"/>
    </location>
</feature>
<dbReference type="RefSeq" id="WP_270163421.1">
    <property type="nucleotide sequence ID" value="NZ_CP089391.1"/>
</dbReference>
<keyword evidence="4" id="KW-1185">Reference proteome</keyword>
<proteinExistence type="predicted"/>
<dbReference type="InterPro" id="IPR000157">
    <property type="entry name" value="TIR_dom"/>
</dbReference>
<name>A0ABY7MKP7_9BRAD</name>
<protein>
    <submittedName>
        <fullName evidence="3">Toll/interleukin-1 receptor domain-containing protein</fullName>
    </submittedName>
</protein>
<organism evidence="3 4">
    <name type="scientific">Bradyrhizobium xenonodulans</name>
    <dbReference type="NCBI Taxonomy" id="2736875"/>
    <lineage>
        <taxon>Bacteria</taxon>
        <taxon>Pseudomonadati</taxon>
        <taxon>Pseudomonadota</taxon>
        <taxon>Alphaproteobacteria</taxon>
        <taxon>Hyphomicrobiales</taxon>
        <taxon>Nitrobacteraceae</taxon>
        <taxon>Bradyrhizobium</taxon>
    </lineage>
</organism>
<dbReference type="Proteomes" id="UP001179614">
    <property type="component" value="Chromosome"/>
</dbReference>
<evidence type="ECO:0000313" key="3">
    <source>
        <dbReference type="EMBL" id="WBL78138.1"/>
    </source>
</evidence>
<dbReference type="SUPFAM" id="SSF52200">
    <property type="entry name" value="Toll/Interleukin receptor TIR domain"/>
    <property type="match status" value="1"/>
</dbReference>
<keyword evidence="3" id="KW-0675">Receptor</keyword>
<evidence type="ECO:0000259" key="2">
    <source>
        <dbReference type="Pfam" id="PF13676"/>
    </source>
</evidence>
<feature type="domain" description="TIR" evidence="2">
    <location>
        <begin position="35"/>
        <end position="128"/>
    </location>
</feature>
<sequence>MAISQDTIRRHSHVSAPLGPRTITEARLRRAPTAFLSHSHKDAELARGLQNYLQSQGWEVYVDWEDTAMPETPNRTTAEKIQKKIRDLDLFLFVATQNSAASRWCPWEIGYADGVKPIDRILIVLTSDSRGTTYGNEYLQLYNHVDQVAGVGVYSYDRAGGRKILRGRAIP</sequence>
<evidence type="ECO:0000256" key="1">
    <source>
        <dbReference type="SAM" id="MobiDB-lite"/>
    </source>
</evidence>
<dbReference type="Pfam" id="PF13676">
    <property type="entry name" value="TIR_2"/>
    <property type="match status" value="1"/>
</dbReference>
<evidence type="ECO:0000313" key="4">
    <source>
        <dbReference type="Proteomes" id="UP001179614"/>
    </source>
</evidence>
<gene>
    <name evidence="3" type="ORF">I3J27_35220</name>
</gene>
<dbReference type="Gene3D" id="3.40.50.10140">
    <property type="entry name" value="Toll/interleukin-1 receptor homology (TIR) domain"/>
    <property type="match status" value="1"/>
</dbReference>
<accession>A0ABY7MKP7</accession>
<dbReference type="InterPro" id="IPR035897">
    <property type="entry name" value="Toll_tir_struct_dom_sf"/>
</dbReference>
<reference evidence="3" key="1">
    <citation type="submission" date="2021-12" db="EMBL/GenBank/DDBJ databases">
        <title>Bradyrhizobium xenonodulans sp. nov.</title>
        <authorList>
            <person name="Claassens R."/>
            <person name="Venter S.N."/>
            <person name="Beukes C.W."/>
            <person name="Stepkowski T."/>
            <person name="Steenkamp E.T."/>
        </authorList>
    </citation>
    <scope>NUCLEOTIDE SEQUENCE</scope>
    <source>
        <strain evidence="3">14AB</strain>
    </source>
</reference>
<dbReference type="EMBL" id="CP089391">
    <property type="protein sequence ID" value="WBL78138.1"/>
    <property type="molecule type" value="Genomic_DNA"/>
</dbReference>